<dbReference type="OrthoDB" id="14699at2"/>
<dbReference type="Pfam" id="PF06835">
    <property type="entry name" value="LptC"/>
    <property type="match status" value="1"/>
</dbReference>
<accession>A0A1M6T3J1</accession>
<dbReference type="STRING" id="381751.SAMN05444391_1284"/>
<dbReference type="InterPro" id="IPR010664">
    <property type="entry name" value="LipoPS_assembly_LptC-rel"/>
</dbReference>
<name>A0A1M6T3J1_9AQUI</name>
<protein>
    <submittedName>
        <fullName evidence="1">Lipopolysaccharide-assembly, LptC-related</fullName>
    </submittedName>
</protein>
<evidence type="ECO:0000313" key="2">
    <source>
        <dbReference type="Proteomes" id="UP000189810"/>
    </source>
</evidence>
<gene>
    <name evidence="1" type="ORF">SAMN05444391_1284</name>
</gene>
<keyword evidence="2" id="KW-1185">Reference proteome</keyword>
<dbReference type="Gene3D" id="2.60.450.10">
    <property type="entry name" value="Lipopolysaccharide (LPS) transport protein A like domain"/>
    <property type="match status" value="1"/>
</dbReference>
<organism evidence="1 2">
    <name type="scientific">Thermocrinis minervae</name>
    <dbReference type="NCBI Taxonomy" id="381751"/>
    <lineage>
        <taxon>Bacteria</taxon>
        <taxon>Pseudomonadati</taxon>
        <taxon>Aquificota</taxon>
        <taxon>Aquificia</taxon>
        <taxon>Aquificales</taxon>
        <taxon>Aquificaceae</taxon>
        <taxon>Thermocrinis</taxon>
    </lineage>
</organism>
<dbReference type="RefSeq" id="WP_079654382.1">
    <property type="nucleotide sequence ID" value="NZ_LT670846.1"/>
</dbReference>
<proteinExistence type="predicted"/>
<evidence type="ECO:0000313" key="1">
    <source>
        <dbReference type="EMBL" id="SHK51456.1"/>
    </source>
</evidence>
<dbReference type="AlphaFoldDB" id="A0A1M6T3J1"/>
<dbReference type="EMBL" id="LT670846">
    <property type="protein sequence ID" value="SHK51456.1"/>
    <property type="molecule type" value="Genomic_DNA"/>
</dbReference>
<dbReference type="Proteomes" id="UP000189810">
    <property type="component" value="Chromosome I"/>
</dbReference>
<sequence length="165" mass="18983">MVKYLLFALSLLGLFLFISKRIESYSLQVQKLEEQEMGYIENVQIKTYGNKGLEWTIEGEKLYLVQDILVFDKASLYSQDFVIKTQRAVLDRLSGQGTLIGEVEYHSKDTLMRTENAHIDLKEGKVWGDGEITIVEEGRTIKGRGYTINFRPLSVDLKKAEVRLE</sequence>
<reference evidence="1 2" key="1">
    <citation type="submission" date="2016-11" db="EMBL/GenBank/DDBJ databases">
        <authorList>
            <person name="Jaros S."/>
            <person name="Januszkiewicz K."/>
            <person name="Wedrychowicz H."/>
        </authorList>
    </citation>
    <scope>NUCLEOTIDE SEQUENCE [LARGE SCALE GENOMIC DNA]</scope>
    <source>
        <strain evidence="1 2">DSM 19557</strain>
    </source>
</reference>